<dbReference type="PANTHER" id="PTHR43016">
    <property type="entry name" value="PRESEQUENCE PROTEASE"/>
    <property type="match status" value="1"/>
</dbReference>
<evidence type="ECO:0000256" key="6">
    <source>
        <dbReference type="ARBA" id="ARBA00020167"/>
    </source>
</evidence>
<evidence type="ECO:0000256" key="7">
    <source>
        <dbReference type="ARBA" id="ARBA00022670"/>
    </source>
</evidence>
<evidence type="ECO:0000256" key="2">
    <source>
        <dbReference type="ARBA" id="ARBA00004305"/>
    </source>
</evidence>
<comment type="similarity">
    <text evidence="4">Belongs to the peptidase M16 family. PreP subfamily.</text>
</comment>
<keyword evidence="12" id="KW-0482">Metalloprotease</keyword>
<dbReference type="GO" id="GO:0046872">
    <property type="term" value="F:metal ion binding"/>
    <property type="evidence" value="ECO:0007669"/>
    <property type="project" value="UniProtKB-KW"/>
</dbReference>
<evidence type="ECO:0000256" key="8">
    <source>
        <dbReference type="ARBA" id="ARBA00022723"/>
    </source>
</evidence>
<dbReference type="Pfam" id="PF05193">
    <property type="entry name" value="Peptidase_M16_C"/>
    <property type="match status" value="1"/>
</dbReference>
<comment type="subunit">
    <text evidence="5">Monomer and homodimer; homodimerization is induced by binding of the substrate.</text>
</comment>
<evidence type="ECO:0000256" key="4">
    <source>
        <dbReference type="ARBA" id="ARBA00007575"/>
    </source>
</evidence>
<keyword evidence="11" id="KW-0809">Transit peptide</keyword>
<evidence type="ECO:0000256" key="3">
    <source>
        <dbReference type="ARBA" id="ARBA00004569"/>
    </source>
</evidence>
<evidence type="ECO:0000256" key="13">
    <source>
        <dbReference type="ARBA" id="ARBA00023128"/>
    </source>
</evidence>
<dbReference type="FunFam" id="3.30.830.10:FF:000011">
    <property type="entry name" value="Presequence protease, mitochondrial"/>
    <property type="match status" value="1"/>
</dbReference>
<name>A0A1X0QU01_RHIZD</name>
<proteinExistence type="inferred from homology"/>
<dbReference type="Pfam" id="PF00675">
    <property type="entry name" value="Peptidase_M16"/>
    <property type="match status" value="1"/>
</dbReference>
<evidence type="ECO:0000256" key="9">
    <source>
        <dbReference type="ARBA" id="ARBA00022801"/>
    </source>
</evidence>
<keyword evidence="8" id="KW-0479">Metal-binding</keyword>
<dbReference type="EMBL" id="KV922012">
    <property type="protein sequence ID" value="ORE03243.1"/>
    <property type="molecule type" value="Genomic_DNA"/>
</dbReference>
<evidence type="ECO:0000256" key="14">
    <source>
        <dbReference type="ARBA" id="ARBA00034552"/>
    </source>
</evidence>
<evidence type="ECO:0000256" key="12">
    <source>
        <dbReference type="ARBA" id="ARBA00023049"/>
    </source>
</evidence>
<dbReference type="AlphaFoldDB" id="A0A1X0QU01"/>
<dbReference type="Pfam" id="PF08367">
    <property type="entry name" value="M16C_assoc"/>
    <property type="match status" value="1"/>
</dbReference>
<dbReference type="Gene3D" id="3.30.830.10">
    <property type="entry name" value="Metalloenzyme, LuxS/M16 peptidase-like"/>
    <property type="match status" value="4"/>
</dbReference>
<gene>
    <name evidence="17" type="ORF">BCV72DRAFT_35747</name>
</gene>
<evidence type="ECO:0000313" key="17">
    <source>
        <dbReference type="EMBL" id="ORE03243.1"/>
    </source>
</evidence>
<comment type="subcellular location">
    <subcellularLocation>
        <location evidence="3">Mitochondrion intermembrane space</location>
    </subcellularLocation>
    <subcellularLocation>
        <location evidence="2">Mitochondrion matrix</location>
    </subcellularLocation>
</comment>
<dbReference type="GO" id="GO:0005758">
    <property type="term" value="C:mitochondrial intermembrane space"/>
    <property type="evidence" value="ECO:0007669"/>
    <property type="project" value="UniProtKB-SubCell"/>
</dbReference>
<feature type="domain" description="Peptidase M16C associated" evidence="16">
    <location>
        <begin position="486"/>
        <end position="733"/>
    </location>
</feature>
<dbReference type="GO" id="GO:0005759">
    <property type="term" value="C:mitochondrial matrix"/>
    <property type="evidence" value="ECO:0007669"/>
    <property type="project" value="UniProtKB-SubCell"/>
</dbReference>
<dbReference type="InterPro" id="IPR011249">
    <property type="entry name" value="Metalloenz_LuxS/M16"/>
</dbReference>
<dbReference type="PANTHER" id="PTHR43016:SF13">
    <property type="entry name" value="PRESEQUENCE PROTEASE, MITOCHONDRIAL"/>
    <property type="match status" value="1"/>
</dbReference>
<reference evidence="17" key="1">
    <citation type="journal article" date="2016" name="Proc. Natl. Acad. Sci. U.S.A.">
        <title>Lipid metabolic changes in an early divergent fungus govern the establishment of a mutualistic symbiosis with endobacteria.</title>
        <authorList>
            <person name="Lastovetsky O.A."/>
            <person name="Gaspar M.L."/>
            <person name="Mondo S.J."/>
            <person name="LaButti K.M."/>
            <person name="Sandor L."/>
            <person name="Grigoriev I.V."/>
            <person name="Henry S.A."/>
            <person name="Pawlowska T.E."/>
        </authorList>
    </citation>
    <scope>NUCLEOTIDE SEQUENCE [LARGE SCALE GENOMIC DNA]</scope>
    <source>
        <strain evidence="17">ATCC 52814</strain>
    </source>
</reference>
<dbReference type="FunFam" id="3.30.830.10:FF:000013">
    <property type="entry name" value="Mitochondrial presequence protease"/>
    <property type="match status" value="1"/>
</dbReference>
<dbReference type="InterPro" id="IPR007863">
    <property type="entry name" value="Peptidase_M16_C"/>
</dbReference>
<dbReference type="VEuPathDB" id="FungiDB:BCV72DRAFT_35747"/>
<comment type="cofactor">
    <cofactor evidence="1">
        <name>Zn(2+)</name>
        <dbReference type="ChEBI" id="CHEBI:29105"/>
    </cofactor>
</comment>
<evidence type="ECO:0000256" key="11">
    <source>
        <dbReference type="ARBA" id="ARBA00022946"/>
    </source>
</evidence>
<dbReference type="InterPro" id="IPR055130">
    <property type="entry name" value="PreP_C"/>
</dbReference>
<evidence type="ECO:0000256" key="10">
    <source>
        <dbReference type="ARBA" id="ARBA00022833"/>
    </source>
</evidence>
<evidence type="ECO:0000256" key="5">
    <source>
        <dbReference type="ARBA" id="ARBA00011853"/>
    </source>
</evidence>
<accession>A0A1X0QU01</accession>
<dbReference type="GO" id="GO:0004222">
    <property type="term" value="F:metalloendopeptidase activity"/>
    <property type="evidence" value="ECO:0007669"/>
    <property type="project" value="TreeGrafter"/>
</dbReference>
<dbReference type="SMART" id="SM01264">
    <property type="entry name" value="M16C_associated"/>
    <property type="match status" value="1"/>
</dbReference>
<organism evidence="17">
    <name type="scientific">Rhizopus microsporus var. microsporus</name>
    <dbReference type="NCBI Taxonomy" id="86635"/>
    <lineage>
        <taxon>Eukaryota</taxon>
        <taxon>Fungi</taxon>
        <taxon>Fungi incertae sedis</taxon>
        <taxon>Mucoromycota</taxon>
        <taxon>Mucoromycotina</taxon>
        <taxon>Mucoromycetes</taxon>
        <taxon>Mucorales</taxon>
        <taxon>Mucorineae</taxon>
        <taxon>Rhizopodaceae</taxon>
        <taxon>Rhizopus</taxon>
    </lineage>
</organism>
<keyword evidence="13" id="KW-0496">Mitochondrion</keyword>
<dbReference type="Proteomes" id="UP000242414">
    <property type="component" value="Unassembled WGS sequence"/>
</dbReference>
<dbReference type="InterPro" id="IPR011765">
    <property type="entry name" value="Pept_M16_N"/>
</dbReference>
<keyword evidence="7" id="KW-0645">Protease</keyword>
<dbReference type="OrthoDB" id="10250783at2759"/>
<dbReference type="Pfam" id="PF22516">
    <property type="entry name" value="PreP_C"/>
    <property type="match status" value="1"/>
</dbReference>
<dbReference type="InterPro" id="IPR013578">
    <property type="entry name" value="Peptidase_M16C_assoc"/>
</dbReference>
<protein>
    <recommendedName>
        <fullName evidence="6">Presequence protease, mitochondrial</fullName>
    </recommendedName>
    <alternativeName>
        <fullName evidence="14">Pitrilysin metalloproteinase</fullName>
    </alternativeName>
</protein>
<dbReference type="FunFam" id="3.30.830.10:FF:000009">
    <property type="entry name" value="Presequence protease, mitochondrial"/>
    <property type="match status" value="1"/>
</dbReference>
<dbReference type="SUPFAM" id="SSF63411">
    <property type="entry name" value="LuxS/MPP-like metallohydrolase"/>
    <property type="match status" value="4"/>
</dbReference>
<keyword evidence="9" id="KW-0378">Hydrolase</keyword>
<evidence type="ECO:0000256" key="15">
    <source>
        <dbReference type="ARBA" id="ARBA00045897"/>
    </source>
</evidence>
<comment type="function">
    <text evidence="15">Degrades mitochondrial transit peptides after their cleavage in the intermembrane space or in the matrix, and presequence peptides; clearance of these peptides is required to keep the presequence processing machinery running. Preferentially cleaves the N-terminal side of paired basic amino acid residues. Also degrades other unstructured peptides. May function as an ATP-dependent peptidase as opposed to a metalloendopeptidase.</text>
</comment>
<dbReference type="GO" id="GO:0016485">
    <property type="term" value="P:protein processing"/>
    <property type="evidence" value="ECO:0007669"/>
    <property type="project" value="TreeGrafter"/>
</dbReference>
<sequence length="987" mass="111668">MSVQLRLSSRVLQRNIRSYTTKAILTPGHKLQGYEVQQVQRVPELELTAISLKHEATGAQHLHIDRDDSNNVFAVGFHTPVQDSTGVPHILEHTTLCGSEKYPVRDPFFKMLNRSLATFMNAFTASDYTIYPFATTNTVDYANLRDVYMDAVFHPKLDRLDFKQEGWRLEHQIPTDPNTPIQFKGVVYNEMKGQTSDSNYLFYCRAEQAMLPGTNYEHLSGGDPKYITDLTHEQLIDFHRKHYHPSNSRFYTYGNFPLEEHLRAIGEKLKGFEKTKVPTVNKNVSPWTAPRRVETTCALDPMSPADRQTKLSVSFLANQISDPFETFSMRVLSYLLLDGHASPMYKALIDSNLGSEFSANTGYDTSASTSYLSIGLQGVKNEDVDKINNTIKSVLHQVKEQGFDPKRIEAAIHQMELGQKHKTADFGLGIMHGITSGWFNGVQPIELLQVNKNLGRLKSEIEKGRYFEKLIEKYLIDNPHTLYFVMRPDEQYFSQLAQEEEQRLKEKVDRLTEQDKIEIEKDGKELLKSQEQTEDLTCLPTLHLSDISTKTKHTVLEHTGICNAPVQWRTTSTNGITYFRAISSLPLFSDDLKMYLPLFCDSLLSLGTKDQTMAEIDDEIRLYTGGLKASTSISTNHSDLDHLEEGIVLAGHCLDRNIDKMYSILSKLIHGTNFDNVEKLKILINSNASSMVNSIADAGHIFARTFASSSLTPGMHNTELMSGLTQVRFMNQLAQKEDLSEVVEKLKQIASIVLSQSSLRIAITCGEDAVEPNTKSLVRFIEGLPTDTKKPDPSSAVNIFKPNYPKTFFPLPFQVNFAAQVMKGVPYTHQDGASLQVLSSLLTTHYLHKEIREKNGAYGGGARYGGLNGIFSFYSYRDPRTLETLDTFKKSIEWIKHREFTDQELTESKLSIFQGIDAPLSVSEEGMLEFVHGVSDEMRQWRREALLNVSQDDVHRVAYEYLEKPGSVALLGTQQLNLNEEWAVSQL</sequence>
<keyword evidence="10" id="KW-0862">Zinc</keyword>
<evidence type="ECO:0000256" key="1">
    <source>
        <dbReference type="ARBA" id="ARBA00001947"/>
    </source>
</evidence>
<evidence type="ECO:0000259" key="16">
    <source>
        <dbReference type="SMART" id="SM01264"/>
    </source>
</evidence>